<evidence type="ECO:0000313" key="3">
    <source>
        <dbReference type="Proteomes" id="UP001195724"/>
    </source>
</evidence>
<reference evidence="2 3" key="1">
    <citation type="submission" date="2021-01" db="EMBL/GenBank/DDBJ databases">
        <title>Sequencing the genomes of 1000 actinobacteria strains.</title>
        <authorList>
            <person name="Klenk H.-P."/>
        </authorList>
    </citation>
    <scope>NUCLEOTIDE SEQUENCE [LARGE SCALE GENOMIC DNA]</scope>
    <source>
        <strain evidence="2 3">DSM 44581</strain>
    </source>
</reference>
<keyword evidence="3" id="KW-1185">Reference proteome</keyword>
<comment type="caution">
    <text evidence="2">The sequence shown here is derived from an EMBL/GenBank/DDBJ whole genome shotgun (WGS) entry which is preliminary data.</text>
</comment>
<accession>A0ABS2S5Y1</accession>
<dbReference type="EMBL" id="JAFBCL010000001">
    <property type="protein sequence ID" value="MBM7810506.1"/>
    <property type="molecule type" value="Genomic_DNA"/>
</dbReference>
<sequence length="668" mass="74485">MTGHASEAVTNTAEAGATVGIQAETVHNSTVYQVLPDASPRQKFEVGVRYLEDGVPVRARELINDAIAHGYDNGEVRFHWVLAMLGKRSLRDLTAVEHAQLEHVSQLVHGYADDRWRHALVAVCELLNRLQGATQDCGPVLEQLRGLPLRQRDMIVRHLDLVLTGGVKDTLWAETRRAVENARLDNNRLDRVWAYFHPDPIGPRARPPVGKSTAPGDRVQATCWSILTAIAFIYLGQVVLSLGKPLPAVACVILIAAGYVAARSGLEWRYRSVRLATKERDHLGHHSAERASEGGFANRVGHSFAHYFARYVPSGTDRELWLARTAGIRTTLRDEVVELYRESRVPVERINWLIRHLVSDVRARQEAGDLQSYRDHYRIEPATKASCSLACITLVLASLEVFIAAVQVDPLPAAVAVIAGLVGARTATLRWFHIISEDRRFAEDRQEYERQLEARQAAYGRWKDKLDATRPSESEMESWLHSDKTMLLDAALQHYGLVWREVITHAFLQTPAKNYKRARVRGGPWRYSRYDIRLFLITQDGVREVSAELDFEHVVLNSQERNNYRFDAVSSVQVAEQGVSSCTLELTLFNGPSRSIRVVDSEGKQADYGESLATFSETNLDSAGFAHTLHILEGIAAEGKSWIDRDARGKADPGDPPNSGGVLAGLLG</sequence>
<gene>
    <name evidence="2" type="ORF">JOE68_001371</name>
</gene>
<organism evidence="2 3">
    <name type="scientific">Saccharothrix algeriensis</name>
    <dbReference type="NCBI Taxonomy" id="173560"/>
    <lineage>
        <taxon>Bacteria</taxon>
        <taxon>Bacillati</taxon>
        <taxon>Actinomycetota</taxon>
        <taxon>Actinomycetes</taxon>
        <taxon>Pseudonocardiales</taxon>
        <taxon>Pseudonocardiaceae</taxon>
        <taxon>Saccharothrix</taxon>
    </lineage>
</organism>
<evidence type="ECO:0000256" key="1">
    <source>
        <dbReference type="SAM" id="MobiDB-lite"/>
    </source>
</evidence>
<protein>
    <submittedName>
        <fullName evidence="2">Uncharacterized protein</fullName>
    </submittedName>
</protein>
<dbReference type="RefSeq" id="WP_204841475.1">
    <property type="nucleotide sequence ID" value="NZ_JAFBCL010000001.1"/>
</dbReference>
<dbReference type="Proteomes" id="UP001195724">
    <property type="component" value="Unassembled WGS sequence"/>
</dbReference>
<feature type="region of interest" description="Disordered" evidence="1">
    <location>
        <begin position="646"/>
        <end position="668"/>
    </location>
</feature>
<name>A0ABS2S5Y1_9PSEU</name>
<proteinExistence type="predicted"/>
<evidence type="ECO:0000313" key="2">
    <source>
        <dbReference type="EMBL" id="MBM7810506.1"/>
    </source>
</evidence>